<dbReference type="Proteomes" id="UP000319103">
    <property type="component" value="Unassembled WGS sequence"/>
</dbReference>
<dbReference type="EMBL" id="VIGB01000003">
    <property type="protein sequence ID" value="TQF06272.1"/>
    <property type="molecule type" value="Genomic_DNA"/>
</dbReference>
<keyword evidence="3" id="KW-1185">Reference proteome</keyword>
<comment type="caution">
    <text evidence="2">The sequence shown here is derived from an EMBL/GenBank/DDBJ whole genome shotgun (WGS) entry which is preliminary data.</text>
</comment>
<evidence type="ECO:0000313" key="3">
    <source>
        <dbReference type="Proteomes" id="UP000319103"/>
    </source>
</evidence>
<evidence type="ECO:0000256" key="1">
    <source>
        <dbReference type="SAM" id="MobiDB-lite"/>
    </source>
</evidence>
<name>A0A540WBE3_9ACTN</name>
<feature type="compositionally biased region" description="Low complexity" evidence="1">
    <location>
        <begin position="242"/>
        <end position="274"/>
    </location>
</feature>
<feature type="compositionally biased region" description="Polar residues" evidence="1">
    <location>
        <begin position="296"/>
        <end position="305"/>
    </location>
</feature>
<gene>
    <name evidence="2" type="ORF">E6W39_33725</name>
</gene>
<sequence length="329" mass="35588">MAPALHLFGQRADYPGGLEIVEIPGSADSPRHGKLHLDDYFRIEGDPRIAGHTVLDRQGLTLRCRFHLEDAAIKKLGSAPHGGYPVTCNVRPTGDGPSQAAVLGDFAWMAERHYRACHQHIHRVAKDRIEPATIGLRPAVVELHSDVAELPRPDVATDAMFRVQLGGTVRSSRGEPVPGSVIRLDRAKAEDWRLLLAFEPPRHPPLSRWDPQARQHEPVAVDHVDELGRLAFAVPPADLPRTRTPARPGPGTSTTTGAGPTTAPCATCTASAPSWRWPSTPAPTARGATSRCGRRASSTSMSTWAGRSPRRPPNSSTTATGWRRTRPAG</sequence>
<reference evidence="2 3" key="1">
    <citation type="submission" date="2019-06" db="EMBL/GenBank/DDBJ databases">
        <title>Description of Kitasatospora acidophila sp. nov. isolated from pine grove soil, and reclassification of Streptomyces novaecaesareae to Kitasatospora novaeceasareae comb. nov.</title>
        <authorList>
            <person name="Kim M.J."/>
        </authorList>
    </citation>
    <scope>NUCLEOTIDE SEQUENCE [LARGE SCALE GENOMIC DNA]</scope>
    <source>
        <strain evidence="2 3">MMS16-CNU292</strain>
    </source>
</reference>
<protein>
    <submittedName>
        <fullName evidence="2">Uncharacterized protein</fullName>
    </submittedName>
</protein>
<dbReference type="AlphaFoldDB" id="A0A540WBE3"/>
<proteinExistence type="predicted"/>
<accession>A0A540WBE3</accession>
<feature type="region of interest" description="Disordered" evidence="1">
    <location>
        <begin position="237"/>
        <end position="329"/>
    </location>
</feature>
<dbReference type="RefSeq" id="WP_141636708.1">
    <property type="nucleotide sequence ID" value="NZ_VIGB01000003.1"/>
</dbReference>
<organism evidence="2 3">
    <name type="scientific">Kitasatospora acidiphila</name>
    <dbReference type="NCBI Taxonomy" id="2567942"/>
    <lineage>
        <taxon>Bacteria</taxon>
        <taxon>Bacillati</taxon>
        <taxon>Actinomycetota</taxon>
        <taxon>Actinomycetes</taxon>
        <taxon>Kitasatosporales</taxon>
        <taxon>Streptomycetaceae</taxon>
        <taxon>Kitasatospora</taxon>
    </lineage>
</organism>
<evidence type="ECO:0000313" key="2">
    <source>
        <dbReference type="EMBL" id="TQF06272.1"/>
    </source>
</evidence>